<dbReference type="EMBL" id="LVZM01012763">
    <property type="protein sequence ID" value="OUC44313.1"/>
    <property type="molecule type" value="Genomic_DNA"/>
</dbReference>
<proteinExistence type="predicted"/>
<feature type="transmembrane region" description="Helical" evidence="2">
    <location>
        <begin position="590"/>
        <end position="607"/>
    </location>
</feature>
<feature type="transmembrane region" description="Helical" evidence="2">
    <location>
        <begin position="619"/>
        <end position="645"/>
    </location>
</feature>
<keyword evidence="2" id="KW-0812">Transmembrane</keyword>
<reference evidence="3 4" key="1">
    <citation type="submission" date="2015-04" db="EMBL/GenBank/DDBJ databases">
        <title>Draft genome of the roundworm Trichinella nativa.</title>
        <authorList>
            <person name="Mitreva M."/>
        </authorList>
    </citation>
    <scope>NUCLEOTIDE SEQUENCE [LARGE SCALE GENOMIC DNA]</scope>
    <source>
        <strain evidence="3 4">ISS45</strain>
    </source>
</reference>
<name>A0A1Y3EGN1_9BILA</name>
<organism evidence="3 4">
    <name type="scientific">Trichinella nativa</name>
    <dbReference type="NCBI Taxonomy" id="6335"/>
    <lineage>
        <taxon>Eukaryota</taxon>
        <taxon>Metazoa</taxon>
        <taxon>Ecdysozoa</taxon>
        <taxon>Nematoda</taxon>
        <taxon>Enoplea</taxon>
        <taxon>Dorylaimia</taxon>
        <taxon>Trichinellida</taxon>
        <taxon>Trichinellidae</taxon>
        <taxon>Trichinella</taxon>
    </lineage>
</organism>
<evidence type="ECO:0000313" key="4">
    <source>
        <dbReference type="Proteomes" id="UP000243006"/>
    </source>
</evidence>
<feature type="region of interest" description="Disordered" evidence="1">
    <location>
        <begin position="137"/>
        <end position="160"/>
    </location>
</feature>
<evidence type="ECO:0000256" key="1">
    <source>
        <dbReference type="SAM" id="MobiDB-lite"/>
    </source>
</evidence>
<feature type="transmembrane region" description="Helical" evidence="2">
    <location>
        <begin position="351"/>
        <end position="373"/>
    </location>
</feature>
<sequence>MDDVGFSWTILQFLRKEEKNGDLISELRSVSERLDVEHLNAAGVGDTVQHGQCSLHEPCAAGAVEICHEYEQRSSHLIRQQPLDEKSCPPMANFELIITSSPLLRASISEPLLERSPEFFVPASAVRHFEAEYWSGEHDERGWSSSEDDNRDDFEQSSSGDGKFQLLVASSEMDDDNEQQPPYVHRCTPSGAVVHGLFNGWPVLGELTTQLRPYDSGRFVEPGFCEKLYEAEHWSGQHGECLSDDEPRDVDQRAIVVQQGLFAGVPVIHCCLPTVSLSNFIDTEDYSRNTDVETSQETETLEEGYVEDGHLVSTKKIMRVVTTTRTLSEDRHRLNDLWSRRKQLNKGKKRIFIIDAIISTLSVLLNTSVALYVHTPHVSVCFERTSILNRTASIDDCALSAGHVRGIKIDPSRRQRTYLRAYVCTYILCRRRRRLLISIYSRSFVCSVVVLWSSGSAGLVYQAKLFGKVCTRGKAHFEKIYLKHIRQLISQRAMHCNIVKGPDGKPIQKTVTTTQTFGDKSTGEPIVEEISSSPGTATTGTSGQPLIRLKVDDAVFNGVLDKNAHIQLSPAAPAAGGGGGGGKNDQMKILSYRIIVVHCCFVAFILLNTYCLSACSFCYIFFLLSAIVAFACSLTDTYLVLVSVVQF</sequence>
<accession>A0A1Y3EGN1</accession>
<evidence type="ECO:0000313" key="3">
    <source>
        <dbReference type="EMBL" id="OUC44313.1"/>
    </source>
</evidence>
<evidence type="ECO:0000256" key="2">
    <source>
        <dbReference type="SAM" id="Phobius"/>
    </source>
</evidence>
<keyword evidence="2" id="KW-1133">Transmembrane helix</keyword>
<protein>
    <submittedName>
        <fullName evidence="3">Uncharacterized protein</fullName>
    </submittedName>
</protein>
<feature type="transmembrane region" description="Helical" evidence="2">
    <location>
        <begin position="439"/>
        <end position="461"/>
    </location>
</feature>
<comment type="caution">
    <text evidence="3">The sequence shown here is derived from an EMBL/GenBank/DDBJ whole genome shotgun (WGS) entry which is preliminary data.</text>
</comment>
<dbReference type="Proteomes" id="UP000243006">
    <property type="component" value="Unassembled WGS sequence"/>
</dbReference>
<dbReference type="AlphaFoldDB" id="A0A1Y3EGN1"/>
<keyword evidence="2" id="KW-0472">Membrane</keyword>
<gene>
    <name evidence="3" type="ORF">D917_02213</name>
</gene>